<accession>A0A1R3WJ55</accession>
<evidence type="ECO:0000313" key="9">
    <source>
        <dbReference type="Proteomes" id="UP000192455"/>
    </source>
</evidence>
<dbReference type="HAMAP" id="MF_00653">
    <property type="entry name" value="PQQ_syn_PqqB"/>
    <property type="match status" value="1"/>
</dbReference>
<feature type="domain" description="Metallo-beta-lactamase" evidence="7">
    <location>
        <begin position="49"/>
        <end position="278"/>
    </location>
</feature>
<dbReference type="InterPro" id="IPR011842">
    <property type="entry name" value="PQQ_synth_PqqB"/>
</dbReference>
<comment type="function">
    <text evidence="6">May be involved in the transport of PQQ or its precursor to the periplasm.</text>
</comment>
<dbReference type="RefSeq" id="WP_076647520.1">
    <property type="nucleotide sequence ID" value="NZ_FTPS01000001.1"/>
</dbReference>
<comment type="similarity">
    <text evidence="2 6">Belongs to the PqqB family.</text>
</comment>
<evidence type="ECO:0000256" key="1">
    <source>
        <dbReference type="ARBA" id="ARBA00004886"/>
    </source>
</evidence>
<proteinExistence type="inferred from homology"/>
<dbReference type="GO" id="GO:0018189">
    <property type="term" value="P:pyrroloquinoline quinone biosynthetic process"/>
    <property type="evidence" value="ECO:0007669"/>
    <property type="project" value="UniProtKB-UniRule"/>
</dbReference>
<gene>
    <name evidence="6" type="primary">pqqB</name>
    <name evidence="8" type="ORF">SAMN05421849_0740</name>
</gene>
<dbReference type="Pfam" id="PF12706">
    <property type="entry name" value="Lactamase_B_2"/>
    <property type="match status" value="1"/>
</dbReference>
<organism evidence="8 9">
    <name type="scientific">Pontibaca methylaminivorans</name>
    <dbReference type="NCBI Taxonomy" id="515897"/>
    <lineage>
        <taxon>Bacteria</taxon>
        <taxon>Pseudomonadati</taxon>
        <taxon>Pseudomonadota</taxon>
        <taxon>Alphaproteobacteria</taxon>
        <taxon>Rhodobacterales</taxon>
        <taxon>Roseobacteraceae</taxon>
        <taxon>Pontibaca</taxon>
    </lineage>
</organism>
<dbReference type="OrthoDB" id="9778305at2"/>
<keyword evidence="9" id="KW-1185">Reference proteome</keyword>
<protein>
    <recommendedName>
        <fullName evidence="3 6">Coenzyme PQQ synthesis protein B</fullName>
    </recommendedName>
    <alternativeName>
        <fullName evidence="6">Pyrroloquinoline quinone biosynthesis protein B</fullName>
    </alternativeName>
</protein>
<keyword evidence="5 6" id="KW-0884">PQQ biosynthesis</keyword>
<evidence type="ECO:0000313" key="8">
    <source>
        <dbReference type="EMBL" id="SIT77436.1"/>
    </source>
</evidence>
<sequence length="311" mass="33461">MLKVIVLGVAAGGGIPQWNCNCPGCRAARERPELAGTQASIAVSADGRNWFLVNASPDIRQQINRTPALFPAEGTVRHSPITGVILTNGEIDAITGLLSLREGSPFTIYGHRRVLDGLAGNNVFNVLKPELVPRVAIRADTDFEPLLPDGSPSGLLVTPYEVPGKPAWYLEETARATAEVLEYTPGDTLGLHIRERGSERGFHFIAACGGMTGELAERIRGTPLLFFDGTLWKDDEMVSAGLSHKTGRSMGHVPMTGESGAINALAGLGIGRKMFVHINNSNPALRPESPERRRLEAAGWHIPHEGEEITL</sequence>
<comment type="pathway">
    <text evidence="1 6">Cofactor biosynthesis; pyrroloquinoline quinone biosynthesis.</text>
</comment>
<dbReference type="UniPathway" id="UPA00539"/>
<dbReference type="PANTHER" id="PTHR42663:SF7">
    <property type="entry name" value="COENZYME PQQ SYNTHESIS PROTEIN B"/>
    <property type="match status" value="1"/>
</dbReference>
<keyword evidence="4 6" id="KW-0813">Transport</keyword>
<name>A0A1R3WJ55_9RHOB</name>
<evidence type="ECO:0000256" key="3">
    <source>
        <dbReference type="ARBA" id="ARBA00015084"/>
    </source>
</evidence>
<dbReference type="STRING" id="515897.SAMN05421849_0740"/>
<dbReference type="Gene3D" id="3.60.15.10">
    <property type="entry name" value="Ribonuclease Z/Hydroxyacylglutathione hydrolase-like"/>
    <property type="match status" value="1"/>
</dbReference>
<evidence type="ECO:0000256" key="2">
    <source>
        <dbReference type="ARBA" id="ARBA00008481"/>
    </source>
</evidence>
<dbReference type="InterPro" id="IPR036866">
    <property type="entry name" value="RibonucZ/Hydroxyglut_hydro"/>
</dbReference>
<dbReference type="EMBL" id="FTPS01000001">
    <property type="protein sequence ID" value="SIT77436.1"/>
    <property type="molecule type" value="Genomic_DNA"/>
</dbReference>
<evidence type="ECO:0000256" key="6">
    <source>
        <dbReference type="HAMAP-Rule" id="MF_00653"/>
    </source>
</evidence>
<dbReference type="AlphaFoldDB" id="A0A1R3WJ55"/>
<evidence type="ECO:0000259" key="7">
    <source>
        <dbReference type="Pfam" id="PF12706"/>
    </source>
</evidence>
<evidence type="ECO:0000256" key="4">
    <source>
        <dbReference type="ARBA" id="ARBA00022448"/>
    </source>
</evidence>
<evidence type="ECO:0000256" key="5">
    <source>
        <dbReference type="ARBA" id="ARBA00022905"/>
    </source>
</evidence>
<dbReference type="SUPFAM" id="SSF56281">
    <property type="entry name" value="Metallo-hydrolase/oxidoreductase"/>
    <property type="match status" value="1"/>
</dbReference>
<reference evidence="8 9" key="1">
    <citation type="submission" date="2017-01" db="EMBL/GenBank/DDBJ databases">
        <authorList>
            <person name="Mah S.A."/>
            <person name="Swanson W.J."/>
            <person name="Moy G.W."/>
            <person name="Vacquier V.D."/>
        </authorList>
    </citation>
    <scope>NUCLEOTIDE SEQUENCE [LARGE SCALE GENOMIC DNA]</scope>
    <source>
        <strain evidence="8 9">DSM 21219</strain>
    </source>
</reference>
<dbReference type="Proteomes" id="UP000192455">
    <property type="component" value="Unassembled WGS sequence"/>
</dbReference>
<dbReference type="InterPro" id="IPR001279">
    <property type="entry name" value="Metallo-B-lactamas"/>
</dbReference>
<dbReference type="PANTHER" id="PTHR42663">
    <property type="entry name" value="HYDROLASE C777.06C-RELATED-RELATED"/>
    <property type="match status" value="1"/>
</dbReference>
<dbReference type="NCBIfam" id="TIGR02108">
    <property type="entry name" value="PQQ_syn_pqqB"/>
    <property type="match status" value="1"/>
</dbReference>